<dbReference type="SUPFAM" id="SSF140453">
    <property type="entry name" value="EsxAB dimer-like"/>
    <property type="match status" value="1"/>
</dbReference>
<comment type="caution">
    <text evidence="2">The sequence shown here is derived from an EMBL/GenBank/DDBJ whole genome shotgun (WGS) entry which is preliminary data.</text>
</comment>
<dbReference type="AlphaFoldDB" id="A0A4R3K3K5"/>
<evidence type="ECO:0000256" key="1">
    <source>
        <dbReference type="RuleBase" id="RU362001"/>
    </source>
</evidence>
<gene>
    <name evidence="2" type="ORF">EDD59_11827</name>
</gene>
<dbReference type="RefSeq" id="WP_132382299.1">
    <property type="nucleotide sequence ID" value="NZ_DAIPCY010000044.1"/>
</dbReference>
<dbReference type="EMBL" id="SLZZ01000018">
    <property type="protein sequence ID" value="TCS77298.1"/>
    <property type="molecule type" value="Genomic_DNA"/>
</dbReference>
<evidence type="ECO:0000313" key="2">
    <source>
        <dbReference type="EMBL" id="TCS77298.1"/>
    </source>
</evidence>
<reference evidence="2 3" key="1">
    <citation type="submission" date="2019-03" db="EMBL/GenBank/DDBJ databases">
        <title>Genomic Encyclopedia of Type Strains, Phase IV (KMG-IV): sequencing the most valuable type-strain genomes for metagenomic binning, comparative biology and taxonomic classification.</title>
        <authorList>
            <person name="Goeker M."/>
        </authorList>
    </citation>
    <scope>NUCLEOTIDE SEQUENCE [LARGE SCALE GENOMIC DNA]</scope>
    <source>
        <strain evidence="2 3">DSM 29489</strain>
    </source>
</reference>
<dbReference type="InterPro" id="IPR010310">
    <property type="entry name" value="T7SS_ESAT-6-like"/>
</dbReference>
<sequence>MALQMDFDDVVAQGQNITSHSQDVTDLQTWLNNVVNEQLPAMWQGSGYEGFSERVAEMAPSFEAMKQLIEDIGNGVVQNANQYREFDESAGNANRG</sequence>
<comment type="similarity">
    <text evidence="1">Belongs to the WXG100 family.</text>
</comment>
<dbReference type="Pfam" id="PF06013">
    <property type="entry name" value="WXG100"/>
    <property type="match status" value="1"/>
</dbReference>
<dbReference type="NCBIfam" id="TIGR03930">
    <property type="entry name" value="WXG100_ESAT6"/>
    <property type="match status" value="1"/>
</dbReference>
<dbReference type="Gene3D" id="1.10.287.1060">
    <property type="entry name" value="ESAT-6-like"/>
    <property type="match status" value="1"/>
</dbReference>
<accession>A0A4R3K3K5</accession>
<dbReference type="InterPro" id="IPR036689">
    <property type="entry name" value="ESAT-6-like_sf"/>
</dbReference>
<dbReference type="Proteomes" id="UP000295726">
    <property type="component" value="Unassembled WGS sequence"/>
</dbReference>
<protein>
    <recommendedName>
        <fullName evidence="1">ESAT-6-like protein</fullName>
    </recommendedName>
</protein>
<proteinExistence type="inferred from homology"/>
<organism evidence="2 3">
    <name type="scientific">Muricomes intestini</name>
    <dbReference type="NCBI Taxonomy" id="1796634"/>
    <lineage>
        <taxon>Bacteria</taxon>
        <taxon>Bacillati</taxon>
        <taxon>Bacillota</taxon>
        <taxon>Clostridia</taxon>
        <taxon>Lachnospirales</taxon>
        <taxon>Lachnospiraceae</taxon>
        <taxon>Muricomes</taxon>
    </lineage>
</organism>
<dbReference type="OrthoDB" id="4978934at2"/>
<evidence type="ECO:0000313" key="3">
    <source>
        <dbReference type="Proteomes" id="UP000295726"/>
    </source>
</evidence>
<name>A0A4R3K3K5_9FIRM</name>
<keyword evidence="3" id="KW-1185">Reference proteome</keyword>